<comment type="subcellular location">
    <subcellularLocation>
        <location evidence="1">Membrane</location>
        <topology evidence="1">Multi-pass membrane protein</topology>
    </subcellularLocation>
</comment>
<protein>
    <submittedName>
        <fullName evidence="7">Transmembrane protein</fullName>
    </submittedName>
</protein>
<feature type="transmembrane region" description="Helical" evidence="6">
    <location>
        <begin position="181"/>
        <end position="198"/>
    </location>
</feature>
<dbReference type="GeneID" id="30991320"/>
<evidence type="ECO:0000256" key="6">
    <source>
        <dbReference type="SAM" id="Phobius"/>
    </source>
</evidence>
<feature type="transmembrane region" description="Helical" evidence="6">
    <location>
        <begin position="150"/>
        <end position="169"/>
    </location>
</feature>
<dbReference type="Proteomes" id="UP000094389">
    <property type="component" value="Unassembled WGS sequence"/>
</dbReference>
<organism evidence="7 8">
    <name type="scientific">Cyberlindnera jadinii (strain ATCC 18201 / CBS 1600 / BCRC 20928 / JCM 3617 / NBRC 0987 / NRRL Y-1542)</name>
    <name type="common">Torula yeast</name>
    <name type="synonym">Candida utilis</name>
    <dbReference type="NCBI Taxonomy" id="983966"/>
    <lineage>
        <taxon>Eukaryota</taxon>
        <taxon>Fungi</taxon>
        <taxon>Dikarya</taxon>
        <taxon>Ascomycota</taxon>
        <taxon>Saccharomycotina</taxon>
        <taxon>Saccharomycetes</taxon>
        <taxon>Phaffomycetales</taxon>
        <taxon>Phaffomycetaceae</taxon>
        <taxon>Cyberlindnera</taxon>
    </lineage>
</organism>
<dbReference type="OrthoDB" id="3648309at2759"/>
<dbReference type="AlphaFoldDB" id="A0A1E4RXJ5"/>
<evidence type="ECO:0000313" key="8">
    <source>
        <dbReference type="Proteomes" id="UP000094389"/>
    </source>
</evidence>
<evidence type="ECO:0000256" key="2">
    <source>
        <dbReference type="ARBA" id="ARBA00005587"/>
    </source>
</evidence>
<dbReference type="InterPro" id="IPR000791">
    <property type="entry name" value="Gpr1/Fun34/SatP-like"/>
</dbReference>
<feature type="transmembrane region" description="Helical" evidence="6">
    <location>
        <begin position="234"/>
        <end position="254"/>
    </location>
</feature>
<keyword evidence="8" id="KW-1185">Reference proteome</keyword>
<accession>A0A1E4RXJ5</accession>
<proteinExistence type="inferred from homology"/>
<feature type="transmembrane region" description="Helical" evidence="6">
    <location>
        <begin position="204"/>
        <end position="222"/>
    </location>
</feature>
<dbReference type="EMBL" id="KV453937">
    <property type="protein sequence ID" value="ODV71966.1"/>
    <property type="molecule type" value="Genomic_DNA"/>
</dbReference>
<dbReference type="GO" id="GO:0005886">
    <property type="term" value="C:plasma membrane"/>
    <property type="evidence" value="ECO:0007669"/>
    <property type="project" value="TreeGrafter"/>
</dbReference>
<keyword evidence="5 6" id="KW-0472">Membrane</keyword>
<evidence type="ECO:0000256" key="4">
    <source>
        <dbReference type="ARBA" id="ARBA00022989"/>
    </source>
</evidence>
<dbReference type="PANTHER" id="PTHR31123:SF1">
    <property type="entry name" value="ACCUMULATION OF DYADS PROTEIN 2-RELATED"/>
    <property type="match status" value="1"/>
</dbReference>
<keyword evidence="4 6" id="KW-1133">Transmembrane helix</keyword>
<gene>
    <name evidence="7" type="ORF">CYBJADRAFT_178330</name>
</gene>
<evidence type="ECO:0000256" key="1">
    <source>
        <dbReference type="ARBA" id="ARBA00004141"/>
    </source>
</evidence>
<dbReference type="RefSeq" id="XP_020069005.1">
    <property type="nucleotide sequence ID" value="XM_020216924.1"/>
</dbReference>
<dbReference type="OMA" id="ELQEWEY"/>
<dbReference type="PANTHER" id="PTHR31123">
    <property type="entry name" value="ACCUMULATION OF DYADS PROTEIN 2-RELATED"/>
    <property type="match status" value="1"/>
</dbReference>
<feature type="transmembrane region" description="Helical" evidence="6">
    <location>
        <begin position="111"/>
        <end position="130"/>
    </location>
</feature>
<dbReference type="InterPro" id="IPR051633">
    <property type="entry name" value="AceTr"/>
</dbReference>
<evidence type="ECO:0000313" key="7">
    <source>
        <dbReference type="EMBL" id="ODV71966.1"/>
    </source>
</evidence>
<dbReference type="NCBIfam" id="NF038013">
    <property type="entry name" value="AceTr_1"/>
    <property type="match status" value="1"/>
</dbReference>
<dbReference type="STRING" id="983966.A0A1E4RXJ5"/>
<keyword evidence="3 6" id="KW-0812">Transmembrane</keyword>
<dbReference type="Pfam" id="PF01184">
    <property type="entry name" value="Gpr1_Fun34_YaaH"/>
    <property type="match status" value="1"/>
</dbReference>
<name>A0A1E4RXJ5_CYBJN</name>
<evidence type="ECO:0000256" key="3">
    <source>
        <dbReference type="ARBA" id="ARBA00022692"/>
    </source>
</evidence>
<sequence>MSTGQTESTTTNSYFSNHDLEAQISHLSSDSGHLVYSVTTSGSENEYIHLDDKKFLKSDMLKAFGDSLTPSHSQRTSHRKFGDPGPIGMCAFALTTFVISLINVEAKGVTTPNVIVGLAFFYGGMTQLLAGMWELASGNTFGAVSLTSYGAYWLSFGAIYVDFFGIVSAYGDNQDELNNALGFYLIGWAIFTLGLTLLTKKCTIPFFGTFFTLEITFWLLAAGKLGPSTNCTKAGGYMGIICALFAWYCAFADLATEDNSYIQVRFIQLAILDLFKKKKK</sequence>
<evidence type="ECO:0000256" key="5">
    <source>
        <dbReference type="ARBA" id="ARBA00023136"/>
    </source>
</evidence>
<comment type="similarity">
    <text evidence="2">Belongs to the acetate uptake transporter (AceTr) (TC 2.A.96) family.</text>
</comment>
<dbReference type="GO" id="GO:0015123">
    <property type="term" value="F:acetate transmembrane transporter activity"/>
    <property type="evidence" value="ECO:0007669"/>
    <property type="project" value="TreeGrafter"/>
</dbReference>
<reference evidence="7 8" key="1">
    <citation type="journal article" date="2016" name="Proc. Natl. Acad. Sci. U.S.A.">
        <title>Comparative genomics of biotechnologically important yeasts.</title>
        <authorList>
            <person name="Riley R."/>
            <person name="Haridas S."/>
            <person name="Wolfe K.H."/>
            <person name="Lopes M.R."/>
            <person name="Hittinger C.T."/>
            <person name="Goeker M."/>
            <person name="Salamov A.A."/>
            <person name="Wisecaver J.H."/>
            <person name="Long T.M."/>
            <person name="Calvey C.H."/>
            <person name="Aerts A.L."/>
            <person name="Barry K.W."/>
            <person name="Choi C."/>
            <person name="Clum A."/>
            <person name="Coughlan A.Y."/>
            <person name="Deshpande S."/>
            <person name="Douglass A.P."/>
            <person name="Hanson S.J."/>
            <person name="Klenk H.-P."/>
            <person name="LaButti K.M."/>
            <person name="Lapidus A."/>
            <person name="Lindquist E.A."/>
            <person name="Lipzen A.M."/>
            <person name="Meier-Kolthoff J.P."/>
            <person name="Ohm R.A."/>
            <person name="Otillar R.P."/>
            <person name="Pangilinan J.L."/>
            <person name="Peng Y."/>
            <person name="Rokas A."/>
            <person name="Rosa C.A."/>
            <person name="Scheuner C."/>
            <person name="Sibirny A.A."/>
            <person name="Slot J.C."/>
            <person name="Stielow J.B."/>
            <person name="Sun H."/>
            <person name="Kurtzman C.P."/>
            <person name="Blackwell M."/>
            <person name="Grigoriev I.V."/>
            <person name="Jeffries T.W."/>
        </authorList>
    </citation>
    <scope>NUCLEOTIDE SEQUENCE [LARGE SCALE GENOMIC DNA]</scope>
    <source>
        <strain evidence="8">ATCC 18201 / CBS 1600 / BCRC 20928 / JCM 3617 / NBRC 0987 / NRRL Y-1542</strain>
    </source>
</reference>
<feature type="transmembrane region" description="Helical" evidence="6">
    <location>
        <begin position="85"/>
        <end position="104"/>
    </location>
</feature>